<protein>
    <submittedName>
        <fullName evidence="1">Uncharacterized protein</fullName>
    </submittedName>
</protein>
<name>A0A917X0P2_9ACTN</name>
<sequence>MCTAAVPAMQMRSLDQGWARLAGPTARGLIPRGTTTRRERAAGGGPAASRRIHHGVRFRGCLACDQLAIVKDDDFIRAACGGMKVARGGYLAELRRAMATPTPIRLSILTKFCR</sequence>
<reference evidence="1" key="2">
    <citation type="submission" date="2020-09" db="EMBL/GenBank/DDBJ databases">
        <authorList>
            <person name="Sun Q."/>
            <person name="Zhou Y."/>
        </authorList>
    </citation>
    <scope>NUCLEOTIDE SEQUENCE</scope>
    <source>
        <strain evidence="1">CGMCC 4.7312</strain>
    </source>
</reference>
<reference evidence="1" key="1">
    <citation type="journal article" date="2014" name="Int. J. Syst. Evol. Microbiol.">
        <title>Complete genome sequence of Corynebacterium casei LMG S-19264T (=DSM 44701T), isolated from a smear-ripened cheese.</title>
        <authorList>
            <consortium name="US DOE Joint Genome Institute (JGI-PGF)"/>
            <person name="Walter F."/>
            <person name="Albersmeier A."/>
            <person name="Kalinowski J."/>
            <person name="Ruckert C."/>
        </authorList>
    </citation>
    <scope>NUCLEOTIDE SEQUENCE</scope>
    <source>
        <strain evidence="1">CGMCC 4.7312</strain>
    </source>
</reference>
<accession>A0A917X0P2</accession>
<dbReference type="EMBL" id="BMNB01000024">
    <property type="protein sequence ID" value="GGM54556.1"/>
    <property type="molecule type" value="Genomic_DNA"/>
</dbReference>
<dbReference type="AlphaFoldDB" id="A0A917X0P2"/>
<organism evidence="1 2">
    <name type="scientific">Micromonospora sonchi</name>
    <dbReference type="NCBI Taxonomy" id="1763543"/>
    <lineage>
        <taxon>Bacteria</taxon>
        <taxon>Bacillati</taxon>
        <taxon>Actinomycetota</taxon>
        <taxon>Actinomycetes</taxon>
        <taxon>Micromonosporales</taxon>
        <taxon>Micromonosporaceae</taxon>
        <taxon>Micromonospora</taxon>
    </lineage>
</organism>
<evidence type="ECO:0000313" key="2">
    <source>
        <dbReference type="Proteomes" id="UP000608890"/>
    </source>
</evidence>
<proteinExistence type="predicted"/>
<gene>
    <name evidence="1" type="ORF">GCM10011608_44440</name>
</gene>
<dbReference type="Proteomes" id="UP000608890">
    <property type="component" value="Unassembled WGS sequence"/>
</dbReference>
<comment type="caution">
    <text evidence="1">The sequence shown here is derived from an EMBL/GenBank/DDBJ whole genome shotgun (WGS) entry which is preliminary data.</text>
</comment>
<evidence type="ECO:0000313" key="1">
    <source>
        <dbReference type="EMBL" id="GGM54556.1"/>
    </source>
</evidence>
<keyword evidence="2" id="KW-1185">Reference proteome</keyword>